<organism evidence="2 3">
    <name type="scientific">Stylosanthes scabra</name>
    <dbReference type="NCBI Taxonomy" id="79078"/>
    <lineage>
        <taxon>Eukaryota</taxon>
        <taxon>Viridiplantae</taxon>
        <taxon>Streptophyta</taxon>
        <taxon>Embryophyta</taxon>
        <taxon>Tracheophyta</taxon>
        <taxon>Spermatophyta</taxon>
        <taxon>Magnoliopsida</taxon>
        <taxon>eudicotyledons</taxon>
        <taxon>Gunneridae</taxon>
        <taxon>Pentapetalae</taxon>
        <taxon>rosids</taxon>
        <taxon>fabids</taxon>
        <taxon>Fabales</taxon>
        <taxon>Fabaceae</taxon>
        <taxon>Papilionoideae</taxon>
        <taxon>50 kb inversion clade</taxon>
        <taxon>dalbergioids sensu lato</taxon>
        <taxon>Dalbergieae</taxon>
        <taxon>Pterocarpus clade</taxon>
        <taxon>Stylosanthes</taxon>
    </lineage>
</organism>
<sequence>MVQSSVHKCIAGKQSNSRHAYHHYQLCTHCHLKDRKCNKETKQGPHGLPHGPDLRSHAAIRGQVNLVFKSRAAAWSCVRPHALVQGQPEARPLICASAPGVRAVARPKQRASRTGFSARAFAQGVVRSHDTNRDPQIPSYGVVQPRNHGGRPHGVP</sequence>
<name>A0ABU6QRY4_9FABA</name>
<dbReference type="Proteomes" id="UP001341840">
    <property type="component" value="Unassembled WGS sequence"/>
</dbReference>
<dbReference type="EMBL" id="JASCZI010001146">
    <property type="protein sequence ID" value="MED6114401.1"/>
    <property type="molecule type" value="Genomic_DNA"/>
</dbReference>
<keyword evidence="3" id="KW-1185">Reference proteome</keyword>
<evidence type="ECO:0000313" key="3">
    <source>
        <dbReference type="Proteomes" id="UP001341840"/>
    </source>
</evidence>
<accession>A0ABU6QRY4</accession>
<proteinExistence type="predicted"/>
<evidence type="ECO:0000313" key="2">
    <source>
        <dbReference type="EMBL" id="MED6114401.1"/>
    </source>
</evidence>
<reference evidence="2 3" key="1">
    <citation type="journal article" date="2023" name="Plants (Basel)">
        <title>Bridging the Gap: Combining Genomics and Transcriptomics Approaches to Understand Stylosanthes scabra, an Orphan Legume from the Brazilian Caatinga.</title>
        <authorList>
            <person name="Ferreira-Neto J.R.C."/>
            <person name="da Silva M.D."/>
            <person name="Binneck E."/>
            <person name="de Melo N.F."/>
            <person name="da Silva R.H."/>
            <person name="de Melo A.L.T.M."/>
            <person name="Pandolfi V."/>
            <person name="Bustamante F.O."/>
            <person name="Brasileiro-Vidal A.C."/>
            <person name="Benko-Iseppon A.M."/>
        </authorList>
    </citation>
    <scope>NUCLEOTIDE SEQUENCE [LARGE SCALE GENOMIC DNA]</scope>
    <source>
        <tissue evidence="2">Leaves</tissue>
    </source>
</reference>
<gene>
    <name evidence="2" type="ORF">PIB30_079876</name>
</gene>
<feature type="region of interest" description="Disordered" evidence="1">
    <location>
        <begin position="106"/>
        <end position="156"/>
    </location>
</feature>
<comment type="caution">
    <text evidence="2">The sequence shown here is derived from an EMBL/GenBank/DDBJ whole genome shotgun (WGS) entry which is preliminary data.</text>
</comment>
<protein>
    <submittedName>
        <fullName evidence="2">Uncharacterized protein</fullName>
    </submittedName>
</protein>
<evidence type="ECO:0000256" key="1">
    <source>
        <dbReference type="SAM" id="MobiDB-lite"/>
    </source>
</evidence>